<dbReference type="InParanoid" id="Q0EYB1"/>
<dbReference type="eggNOG" id="COG0645">
    <property type="taxonomic scope" value="Bacteria"/>
</dbReference>
<dbReference type="Gene3D" id="3.40.50.300">
    <property type="entry name" value="P-loop containing nucleotide triphosphate hydrolases"/>
    <property type="match status" value="1"/>
</dbReference>
<keyword evidence="2" id="KW-1185">Reference proteome</keyword>
<dbReference type="eggNOG" id="COG2187">
    <property type="taxonomic scope" value="Bacteria"/>
</dbReference>
<sequence>MNSSLLPPHVKAFFAPDLYPHTSATVDMIQTHISWVFLAGDYAYKLKKPVNFGFLDFSTLADRRHYCERELLLNRRLSPEIYLDVLPVYQHGDRYALSPPGTIIDYCLKMARFEQSALLENKLLSGRFDACWMDSLAEEMARFHREQESIYAADIDHVHLLDEHIRANIEIAASHMPAVMDQSRWTLVSEYAAAAQYKLSPLLIARQLAGHVRHCHGDLHLKNITLIDGHPRVFDCIEFNDEFATIDTMNDIAFLVMDCDAHGHGELGMRFLSRYLEQSADYDGLPLLPLYLFYRAGVRGKVACLLAEELEQGSDKHAAALHEARHYFELAAGYCPVPAPRLFAIGGLSGSGKSHLALLGCGVEHAVIIRSDATRKRLAHTHPELALYGSKMNQLTYDTVLAAASTALAAGRPVILDAAFLHPDQRLAVKKLADTSETPLCFYWLEIETEVLRSRVARRQQAGSDLSDADLAVLDLQLAAYQRPSEPWIEHISSSDAWPGRQR</sequence>
<comment type="caution">
    <text evidence="1">The sequence shown here is derived from an EMBL/GenBank/DDBJ whole genome shotgun (WGS) entry which is preliminary data.</text>
</comment>
<evidence type="ECO:0008006" key="3">
    <source>
        <dbReference type="Google" id="ProtNLM"/>
    </source>
</evidence>
<dbReference type="RefSeq" id="WP_009851484.1">
    <property type="nucleotide sequence ID" value="NZ_DS022295.1"/>
</dbReference>
<dbReference type="InterPro" id="IPR052732">
    <property type="entry name" value="Cell-binding_unc_protein"/>
</dbReference>
<dbReference type="PANTHER" id="PTHR43883:SF1">
    <property type="entry name" value="GLUCONOKINASE"/>
    <property type="match status" value="1"/>
</dbReference>
<evidence type="ECO:0000313" key="2">
    <source>
        <dbReference type="Proteomes" id="UP000005297"/>
    </source>
</evidence>
<evidence type="ECO:0000313" key="1">
    <source>
        <dbReference type="EMBL" id="EAU54281.1"/>
    </source>
</evidence>
<dbReference type="SUPFAM" id="SSF52540">
    <property type="entry name" value="P-loop containing nucleoside triphosphate hydrolases"/>
    <property type="match status" value="1"/>
</dbReference>
<dbReference type="SUPFAM" id="SSF56112">
    <property type="entry name" value="Protein kinase-like (PK-like)"/>
    <property type="match status" value="1"/>
</dbReference>
<name>Q0EYB1_9PROT</name>
<dbReference type="Proteomes" id="UP000005297">
    <property type="component" value="Unassembled WGS sequence"/>
</dbReference>
<proteinExistence type="predicted"/>
<dbReference type="PANTHER" id="PTHR43883">
    <property type="entry name" value="SLR0207 PROTEIN"/>
    <property type="match status" value="1"/>
</dbReference>
<reference evidence="1 2" key="1">
    <citation type="submission" date="2006-09" db="EMBL/GenBank/DDBJ databases">
        <authorList>
            <person name="Emerson D."/>
            <person name="Ferriera S."/>
            <person name="Johnson J."/>
            <person name="Kravitz S."/>
            <person name="Halpern A."/>
            <person name="Remington K."/>
            <person name="Beeson K."/>
            <person name="Tran B."/>
            <person name="Rogers Y.-H."/>
            <person name="Friedman R."/>
            <person name="Venter J.C."/>
        </authorList>
    </citation>
    <scope>NUCLEOTIDE SEQUENCE [LARGE SCALE GENOMIC DNA]</scope>
    <source>
        <strain evidence="1 2">PV-1</strain>
    </source>
</reference>
<protein>
    <recommendedName>
        <fullName evidence="3">Aminoglycoside phosphotransferase domain-containing protein</fullName>
    </recommendedName>
</protein>
<organism evidence="1 2">
    <name type="scientific">Mariprofundus ferrooxydans PV-1</name>
    <dbReference type="NCBI Taxonomy" id="314345"/>
    <lineage>
        <taxon>Bacteria</taxon>
        <taxon>Pseudomonadati</taxon>
        <taxon>Pseudomonadota</taxon>
        <taxon>Candidatius Mariprofundia</taxon>
        <taxon>Mariprofundales</taxon>
        <taxon>Mariprofundaceae</taxon>
        <taxon>Mariprofundus</taxon>
    </lineage>
</organism>
<dbReference type="HOGENOM" id="CLU_026771_1_1_0"/>
<accession>Q0EYB1</accession>
<dbReference type="InterPro" id="IPR027417">
    <property type="entry name" value="P-loop_NTPase"/>
</dbReference>
<dbReference type="InterPro" id="IPR011009">
    <property type="entry name" value="Kinase-like_dom_sf"/>
</dbReference>
<dbReference type="AlphaFoldDB" id="Q0EYB1"/>
<dbReference type="OrthoDB" id="9810277at2"/>
<dbReference type="Pfam" id="PF13671">
    <property type="entry name" value="AAA_33"/>
    <property type="match status" value="1"/>
</dbReference>
<dbReference type="STRING" id="314344.AL013_06315"/>
<dbReference type="EMBL" id="AATS01000010">
    <property type="protein sequence ID" value="EAU54281.1"/>
    <property type="molecule type" value="Genomic_DNA"/>
</dbReference>
<gene>
    <name evidence="1" type="ORF">SPV1_05954</name>
</gene>